<dbReference type="Proteomes" id="UP000029492">
    <property type="component" value="Chromosome"/>
</dbReference>
<evidence type="ECO:0000313" key="2">
    <source>
        <dbReference type="Proteomes" id="UP000029492"/>
    </source>
</evidence>
<reference evidence="1 2" key="1">
    <citation type="journal article" date="2014" name="PLoS ONE">
        <title>Genome Information of Methylobacterium oryzae, a Plant-Probiotic Methylotroph in the Phyllosphere.</title>
        <authorList>
            <person name="Kwak M.J."/>
            <person name="Jeong H."/>
            <person name="Madhaiyan M."/>
            <person name="Lee Y."/>
            <person name="Sa T.M."/>
            <person name="Oh T.K."/>
            <person name="Kim J.F."/>
        </authorList>
    </citation>
    <scope>NUCLEOTIDE SEQUENCE [LARGE SCALE GENOMIC DNA]</scope>
    <source>
        <strain evidence="1 2">CBMB20</strain>
    </source>
</reference>
<dbReference type="KEGG" id="mor:MOC_5838"/>
<organism evidence="1 2">
    <name type="scientific">Methylobacterium oryzae CBMB20</name>
    <dbReference type="NCBI Taxonomy" id="693986"/>
    <lineage>
        <taxon>Bacteria</taxon>
        <taxon>Pseudomonadati</taxon>
        <taxon>Pseudomonadota</taxon>
        <taxon>Alphaproteobacteria</taxon>
        <taxon>Hyphomicrobiales</taxon>
        <taxon>Methylobacteriaceae</taxon>
        <taxon>Methylobacterium</taxon>
    </lineage>
</organism>
<evidence type="ECO:0000313" key="1">
    <source>
        <dbReference type="EMBL" id="AIQ93593.1"/>
    </source>
</evidence>
<gene>
    <name evidence="1" type="ORF">MOC_5838</name>
</gene>
<name>A0A089P6C2_9HYPH</name>
<dbReference type="AlphaFoldDB" id="A0A089P6C2"/>
<protein>
    <submittedName>
        <fullName evidence="1">Protein of unassigned function</fullName>
    </submittedName>
</protein>
<dbReference type="EMBL" id="CP003811">
    <property type="protein sequence ID" value="AIQ93593.1"/>
    <property type="molecule type" value="Genomic_DNA"/>
</dbReference>
<dbReference type="STRING" id="693986.MOC_5838"/>
<proteinExistence type="predicted"/>
<sequence length="80" mass="8999">MPCHPPGPGIGGRIERSVRDCVRSRNRDRAIPFLGHRCSPAMALLARSMRRRPQPSTRRQAVRVFPGCPGRASIRTREPE</sequence>
<keyword evidence="2" id="KW-1185">Reference proteome</keyword>
<dbReference type="HOGENOM" id="CLU_2585672_0_0_5"/>
<accession>A0A089P6C2</accession>